<evidence type="ECO:0000313" key="3">
    <source>
        <dbReference type="Proteomes" id="UP001152024"/>
    </source>
</evidence>
<accession>A0ABQ8QX68</accession>
<gene>
    <name evidence="2" type="ORF">NW768_011463</name>
</gene>
<dbReference type="Proteomes" id="UP001152024">
    <property type="component" value="Unassembled WGS sequence"/>
</dbReference>
<organism evidence="2 3">
    <name type="scientific">Fusarium equiseti</name>
    <name type="common">Fusarium scirpi</name>
    <dbReference type="NCBI Taxonomy" id="61235"/>
    <lineage>
        <taxon>Eukaryota</taxon>
        <taxon>Fungi</taxon>
        <taxon>Dikarya</taxon>
        <taxon>Ascomycota</taxon>
        <taxon>Pezizomycotina</taxon>
        <taxon>Sordariomycetes</taxon>
        <taxon>Hypocreomycetidae</taxon>
        <taxon>Hypocreales</taxon>
        <taxon>Nectriaceae</taxon>
        <taxon>Fusarium</taxon>
        <taxon>Fusarium incarnatum-equiseti species complex</taxon>
    </lineage>
</organism>
<comment type="caution">
    <text evidence="2">The sequence shown here is derived from an EMBL/GenBank/DDBJ whole genome shotgun (WGS) entry which is preliminary data.</text>
</comment>
<dbReference type="EMBL" id="JAOQBH010000029">
    <property type="protein sequence ID" value="KAJ4113933.1"/>
    <property type="molecule type" value="Genomic_DNA"/>
</dbReference>
<evidence type="ECO:0000256" key="1">
    <source>
        <dbReference type="SAM" id="MobiDB-lite"/>
    </source>
</evidence>
<evidence type="ECO:0000313" key="2">
    <source>
        <dbReference type="EMBL" id="KAJ4113933.1"/>
    </source>
</evidence>
<name>A0ABQ8QX68_FUSEQ</name>
<protein>
    <submittedName>
        <fullName evidence="2">Uncharacterized protein</fullName>
    </submittedName>
</protein>
<reference evidence="2" key="1">
    <citation type="submission" date="2022-09" db="EMBL/GenBank/DDBJ databases">
        <title>Fusarium specimens isolated from Avocado Roots.</title>
        <authorList>
            <person name="Stajich J."/>
            <person name="Roper C."/>
            <person name="Heimlech-Rivalta G."/>
        </authorList>
    </citation>
    <scope>NUCLEOTIDE SEQUENCE</scope>
    <source>
        <strain evidence="2">CF00095</strain>
    </source>
</reference>
<sequence length="420" mass="47229">MDRISDSTTALSTLEKDLTCVKDVSAINNILQDGRIQKSLVAVSKESELASILEDIYEDLMGEVHAAERGLASYCNSIEGEGGQGGSSPNALIPPGKRGPSGLRGRVTMQDLNPARSARYLNVTQAFAFPEQCQLLLRQADLAFYSQAPGEVDRAAELYHRIVDRSGFLKFAKFSQEPLRPLVKAYQSLEKIAQVTLFSENTLKSVYDQAKSRLQRLVLGLDMWRHDELWVPRMSVPYYDAELDFGLDLLKDEETLVEENEKEVTENRATTFHVERSKEKLSSTLHSVEATISQLEYPNGPSKMAIYQIAVFNPQLKAKRQEIQAILKSLKGKFKEPPIDYMKVLDGLSNLVDTTMKPSSILKGLKTAAELYKGRKSYKDERYGELMKDYLIDEVKTLEDSIADLEEGFTTRADHTIEIE</sequence>
<proteinExistence type="predicted"/>
<feature type="region of interest" description="Disordered" evidence="1">
    <location>
        <begin position="81"/>
        <end position="103"/>
    </location>
</feature>
<keyword evidence="3" id="KW-1185">Reference proteome</keyword>